<evidence type="ECO:0000256" key="2">
    <source>
        <dbReference type="ARBA" id="ARBA00022801"/>
    </source>
</evidence>
<organism evidence="5 6">
    <name type="scientific">Paenibacillus puldeungensis</name>
    <dbReference type="NCBI Taxonomy" id="696536"/>
    <lineage>
        <taxon>Bacteria</taxon>
        <taxon>Bacillati</taxon>
        <taxon>Bacillota</taxon>
        <taxon>Bacilli</taxon>
        <taxon>Bacillales</taxon>
        <taxon>Paenibacillaceae</taxon>
        <taxon>Paenibacillus</taxon>
    </lineage>
</organism>
<dbReference type="SUPFAM" id="SSF55811">
    <property type="entry name" value="Nudix"/>
    <property type="match status" value="1"/>
</dbReference>
<feature type="domain" description="Nudix hydrolase" evidence="4">
    <location>
        <begin position="6"/>
        <end position="132"/>
    </location>
</feature>
<dbReference type="Gene3D" id="3.90.79.10">
    <property type="entry name" value="Nucleoside Triphosphate Pyrophosphohydrolase"/>
    <property type="match status" value="1"/>
</dbReference>
<evidence type="ECO:0000313" key="6">
    <source>
        <dbReference type="Proteomes" id="UP001597262"/>
    </source>
</evidence>
<name>A0ABW3RZK4_9BACL</name>
<evidence type="ECO:0000313" key="5">
    <source>
        <dbReference type="EMBL" id="MFD1177988.1"/>
    </source>
</evidence>
<comment type="caution">
    <text evidence="5">The sequence shown here is derived from an EMBL/GenBank/DDBJ whole genome shotgun (WGS) entry which is preliminary data.</text>
</comment>
<dbReference type="CDD" id="cd18875">
    <property type="entry name" value="NUDIX_Hydrolase"/>
    <property type="match status" value="1"/>
</dbReference>
<dbReference type="Proteomes" id="UP001597262">
    <property type="component" value="Unassembled WGS sequence"/>
</dbReference>
<evidence type="ECO:0000256" key="3">
    <source>
        <dbReference type="ARBA" id="ARBA00022842"/>
    </source>
</evidence>
<sequence length="154" mass="18150">MIFLSKVELTNMCMIYDKETDKVLVQDRIKSWKGISFPGGHIENGESIIDSTIREIKEETGLAITNLELCGIIYWYNDSTGDKYFVFSYRTDKFSGQLLDETEEGRLFWVDKHELELLPLAEGFKERLPMFFDKKYSEGFGMWNEQGDREMKWQ</sequence>
<dbReference type="InterPro" id="IPR000086">
    <property type="entry name" value="NUDIX_hydrolase_dom"/>
</dbReference>
<gene>
    <name evidence="5" type="ORF">ACFQ3W_16995</name>
</gene>
<dbReference type="PANTHER" id="PTHR43046">
    <property type="entry name" value="GDP-MANNOSE MANNOSYL HYDROLASE"/>
    <property type="match status" value="1"/>
</dbReference>
<accession>A0ABW3RZK4</accession>
<dbReference type="InterPro" id="IPR015797">
    <property type="entry name" value="NUDIX_hydrolase-like_dom_sf"/>
</dbReference>
<reference evidence="6" key="1">
    <citation type="journal article" date="2019" name="Int. J. Syst. Evol. Microbiol.">
        <title>The Global Catalogue of Microorganisms (GCM) 10K type strain sequencing project: providing services to taxonomists for standard genome sequencing and annotation.</title>
        <authorList>
            <consortium name="The Broad Institute Genomics Platform"/>
            <consortium name="The Broad Institute Genome Sequencing Center for Infectious Disease"/>
            <person name="Wu L."/>
            <person name="Ma J."/>
        </authorList>
    </citation>
    <scope>NUCLEOTIDE SEQUENCE [LARGE SCALE GENOMIC DNA]</scope>
    <source>
        <strain evidence="6">CCUG 59189</strain>
    </source>
</reference>
<comment type="cofactor">
    <cofactor evidence="1">
        <name>Mg(2+)</name>
        <dbReference type="ChEBI" id="CHEBI:18420"/>
    </cofactor>
</comment>
<evidence type="ECO:0000259" key="4">
    <source>
        <dbReference type="PROSITE" id="PS51462"/>
    </source>
</evidence>
<dbReference type="PRINTS" id="PR00502">
    <property type="entry name" value="NUDIXFAMILY"/>
</dbReference>
<evidence type="ECO:0000256" key="1">
    <source>
        <dbReference type="ARBA" id="ARBA00001946"/>
    </source>
</evidence>
<dbReference type="RefSeq" id="WP_379320553.1">
    <property type="nucleotide sequence ID" value="NZ_JBHTLM010000013.1"/>
</dbReference>
<keyword evidence="2" id="KW-0378">Hydrolase</keyword>
<dbReference type="InterPro" id="IPR020476">
    <property type="entry name" value="Nudix_hydrolase"/>
</dbReference>
<dbReference type="PANTHER" id="PTHR43046:SF12">
    <property type="entry name" value="GDP-MANNOSE MANNOSYL HYDROLASE"/>
    <property type="match status" value="1"/>
</dbReference>
<dbReference type="EMBL" id="JBHTLM010000013">
    <property type="protein sequence ID" value="MFD1177988.1"/>
    <property type="molecule type" value="Genomic_DNA"/>
</dbReference>
<dbReference type="Pfam" id="PF00293">
    <property type="entry name" value="NUDIX"/>
    <property type="match status" value="1"/>
</dbReference>
<protein>
    <submittedName>
        <fullName evidence="5">8-oxo-dGTP diphosphatase</fullName>
    </submittedName>
</protein>
<proteinExistence type="predicted"/>
<dbReference type="PROSITE" id="PS51462">
    <property type="entry name" value="NUDIX"/>
    <property type="match status" value="1"/>
</dbReference>
<keyword evidence="6" id="KW-1185">Reference proteome</keyword>
<keyword evidence="3" id="KW-0460">Magnesium</keyword>